<keyword evidence="2" id="KW-1185">Reference proteome</keyword>
<protein>
    <submittedName>
        <fullName evidence="1">Uncharacterized protein</fullName>
    </submittedName>
</protein>
<gene>
    <name evidence="1" type="ORF">SAMN05421740_102755</name>
</gene>
<dbReference type="EMBL" id="FNZR01000002">
    <property type="protein sequence ID" value="SEK80835.1"/>
    <property type="molecule type" value="Genomic_DNA"/>
</dbReference>
<evidence type="ECO:0000313" key="2">
    <source>
        <dbReference type="Proteomes" id="UP000198916"/>
    </source>
</evidence>
<dbReference type="AlphaFoldDB" id="A0A1H7K4M1"/>
<proteinExistence type="predicted"/>
<name>A0A1H7K4M1_9SPHI</name>
<sequence length="105" mass="11233">MLALAATFVGFSAFKAASRHQAESGWYTITVDPLDPDNQEHQQIEAFEGTAPPTGNCSTLNNQDPCQAELDLTNFNSSTPIDELTVAEAIAAGASSSVQYARRNQ</sequence>
<reference evidence="2" key="1">
    <citation type="submission" date="2016-10" db="EMBL/GenBank/DDBJ databases">
        <authorList>
            <person name="Varghese N."/>
            <person name="Submissions S."/>
        </authorList>
    </citation>
    <scope>NUCLEOTIDE SEQUENCE [LARGE SCALE GENOMIC DNA]</scope>
    <source>
        <strain evidence="2">Jip14</strain>
    </source>
</reference>
<dbReference type="Proteomes" id="UP000198916">
    <property type="component" value="Unassembled WGS sequence"/>
</dbReference>
<accession>A0A1H7K4M1</accession>
<organism evidence="1 2">
    <name type="scientific">Parapedobacter koreensis</name>
    <dbReference type="NCBI Taxonomy" id="332977"/>
    <lineage>
        <taxon>Bacteria</taxon>
        <taxon>Pseudomonadati</taxon>
        <taxon>Bacteroidota</taxon>
        <taxon>Sphingobacteriia</taxon>
        <taxon>Sphingobacteriales</taxon>
        <taxon>Sphingobacteriaceae</taxon>
        <taxon>Parapedobacter</taxon>
    </lineage>
</organism>
<evidence type="ECO:0000313" key="1">
    <source>
        <dbReference type="EMBL" id="SEK80835.1"/>
    </source>
</evidence>